<evidence type="ECO:0000256" key="6">
    <source>
        <dbReference type="ARBA" id="ARBA00023008"/>
    </source>
</evidence>
<dbReference type="SUPFAM" id="SSF49503">
    <property type="entry name" value="Cupredoxins"/>
    <property type="match status" value="1"/>
</dbReference>
<organism evidence="8 9">
    <name type="scientific">Rubus argutus</name>
    <name type="common">Southern blackberry</name>
    <dbReference type="NCBI Taxonomy" id="59490"/>
    <lineage>
        <taxon>Eukaryota</taxon>
        <taxon>Viridiplantae</taxon>
        <taxon>Streptophyta</taxon>
        <taxon>Embryophyta</taxon>
        <taxon>Tracheophyta</taxon>
        <taxon>Spermatophyta</taxon>
        <taxon>Magnoliopsida</taxon>
        <taxon>eudicotyledons</taxon>
        <taxon>Gunneridae</taxon>
        <taxon>Pentapetalae</taxon>
        <taxon>rosids</taxon>
        <taxon>fabids</taxon>
        <taxon>Rosales</taxon>
        <taxon>Rosaceae</taxon>
        <taxon>Rosoideae</taxon>
        <taxon>Rosoideae incertae sedis</taxon>
        <taxon>Rubus</taxon>
    </lineage>
</organism>
<keyword evidence="4" id="KW-0479">Metal-binding</keyword>
<evidence type="ECO:0000256" key="3">
    <source>
        <dbReference type="ARBA" id="ARBA00022525"/>
    </source>
</evidence>
<dbReference type="InterPro" id="IPR002355">
    <property type="entry name" value="Cu_oxidase_Cu_BS"/>
</dbReference>
<dbReference type="PANTHER" id="PTHR11709">
    <property type="entry name" value="MULTI-COPPER OXIDASE"/>
    <property type="match status" value="1"/>
</dbReference>
<dbReference type="AlphaFoldDB" id="A0AAW1X3N1"/>
<keyword evidence="6" id="KW-0186">Copper</keyword>
<protein>
    <recommendedName>
        <fullName evidence="7">Plastocyanin-like domain-containing protein</fullName>
    </recommendedName>
</protein>
<dbReference type="InterPro" id="IPR008972">
    <property type="entry name" value="Cupredoxin"/>
</dbReference>
<comment type="similarity">
    <text evidence="2">Belongs to the multicopper oxidase family.</text>
</comment>
<keyword evidence="3" id="KW-0964">Secreted</keyword>
<dbReference type="PROSITE" id="PS00080">
    <property type="entry name" value="MULTICOPPER_OXIDASE2"/>
    <property type="match status" value="1"/>
</dbReference>
<comment type="caution">
    <text evidence="8">The sequence shown here is derived from an EMBL/GenBank/DDBJ whole genome shotgun (WGS) entry which is preliminary data.</text>
</comment>
<evidence type="ECO:0000256" key="5">
    <source>
        <dbReference type="ARBA" id="ARBA00022737"/>
    </source>
</evidence>
<dbReference type="GO" id="GO:0005507">
    <property type="term" value="F:copper ion binding"/>
    <property type="evidence" value="ECO:0007669"/>
    <property type="project" value="InterPro"/>
</dbReference>
<name>A0AAW1X3N1_RUBAR</name>
<evidence type="ECO:0000259" key="7">
    <source>
        <dbReference type="Pfam" id="PF07731"/>
    </source>
</evidence>
<comment type="subcellular location">
    <subcellularLocation>
        <location evidence="1">Secreted</location>
    </subcellularLocation>
</comment>
<dbReference type="InterPro" id="IPR045087">
    <property type="entry name" value="Cu-oxidase_fam"/>
</dbReference>
<gene>
    <name evidence="8" type="ORF">M0R45_018820</name>
</gene>
<evidence type="ECO:0000256" key="1">
    <source>
        <dbReference type="ARBA" id="ARBA00004613"/>
    </source>
</evidence>
<dbReference type="Proteomes" id="UP001457282">
    <property type="component" value="Unassembled WGS sequence"/>
</dbReference>
<dbReference type="Gene3D" id="2.60.40.420">
    <property type="entry name" value="Cupredoxins - blue copper proteins"/>
    <property type="match status" value="2"/>
</dbReference>
<keyword evidence="9" id="KW-1185">Reference proteome</keyword>
<sequence>MSYSKQISLWASITWLLDNIGPRISDLLVLTMQILLQSFNTTETILLQVLLPFLLPFPLTSIDIPLALSFTDRIRSLATPEYPINVPLNVTTKMYMVVAMNALYHGDSDVDYDVVSSVNNISWANPSTSVLQAYYRNISGVYTTDFPDQPLSPYNYTESTFAPDIVYTSQGRKVKVLNYNESVEIVFKGSNVLGYNLVDPPQVTSYMVPKTGWVAIRFIANNPGVWLSHCHIEKHSVWGMETIFIVKNGGTAETSIRDPPSYMPPCEVPLNSRVQDFDAFTRKQILE</sequence>
<dbReference type="GO" id="GO:0016491">
    <property type="term" value="F:oxidoreductase activity"/>
    <property type="evidence" value="ECO:0007669"/>
    <property type="project" value="InterPro"/>
</dbReference>
<dbReference type="GO" id="GO:0005576">
    <property type="term" value="C:extracellular region"/>
    <property type="evidence" value="ECO:0007669"/>
    <property type="project" value="UniProtKB-SubCell"/>
</dbReference>
<evidence type="ECO:0000313" key="9">
    <source>
        <dbReference type="Proteomes" id="UP001457282"/>
    </source>
</evidence>
<evidence type="ECO:0000256" key="4">
    <source>
        <dbReference type="ARBA" id="ARBA00022723"/>
    </source>
</evidence>
<proteinExistence type="inferred from homology"/>
<accession>A0AAW1X3N1</accession>
<keyword evidence="5" id="KW-0677">Repeat</keyword>
<reference evidence="8 9" key="1">
    <citation type="journal article" date="2023" name="G3 (Bethesda)">
        <title>A chromosome-length genome assembly and annotation of blackberry (Rubus argutus, cv. 'Hillquist').</title>
        <authorList>
            <person name="Bruna T."/>
            <person name="Aryal R."/>
            <person name="Dudchenko O."/>
            <person name="Sargent D.J."/>
            <person name="Mead D."/>
            <person name="Buti M."/>
            <person name="Cavallini A."/>
            <person name="Hytonen T."/>
            <person name="Andres J."/>
            <person name="Pham M."/>
            <person name="Weisz D."/>
            <person name="Mascagni F."/>
            <person name="Usai G."/>
            <person name="Natali L."/>
            <person name="Bassil N."/>
            <person name="Fernandez G.E."/>
            <person name="Lomsadze A."/>
            <person name="Armour M."/>
            <person name="Olukolu B."/>
            <person name="Poorten T."/>
            <person name="Britton C."/>
            <person name="Davik J."/>
            <person name="Ashrafi H."/>
            <person name="Aiden E.L."/>
            <person name="Borodovsky M."/>
            <person name="Worthington M."/>
        </authorList>
    </citation>
    <scope>NUCLEOTIDE SEQUENCE [LARGE SCALE GENOMIC DNA]</scope>
    <source>
        <strain evidence="8">PI 553951</strain>
    </source>
</reference>
<evidence type="ECO:0000256" key="2">
    <source>
        <dbReference type="ARBA" id="ARBA00010609"/>
    </source>
</evidence>
<dbReference type="InterPro" id="IPR011706">
    <property type="entry name" value="Cu-oxidase_C"/>
</dbReference>
<evidence type="ECO:0000313" key="8">
    <source>
        <dbReference type="EMBL" id="KAK9931546.1"/>
    </source>
</evidence>
<feature type="domain" description="Plastocyanin-like" evidence="7">
    <location>
        <begin position="195"/>
        <end position="248"/>
    </location>
</feature>
<dbReference type="PANTHER" id="PTHR11709:SF410">
    <property type="entry name" value="LACCASE"/>
    <property type="match status" value="1"/>
</dbReference>
<dbReference type="Pfam" id="PF07731">
    <property type="entry name" value="Cu-oxidase_2"/>
    <property type="match status" value="1"/>
</dbReference>
<dbReference type="EMBL" id="JBEDUW010000004">
    <property type="protein sequence ID" value="KAK9931546.1"/>
    <property type="molecule type" value="Genomic_DNA"/>
</dbReference>